<gene>
    <name evidence="1" type="ORF">FBU59_000440</name>
</gene>
<dbReference type="EMBL" id="JANBPW010000089">
    <property type="protein sequence ID" value="KAJ1950941.1"/>
    <property type="molecule type" value="Genomic_DNA"/>
</dbReference>
<sequence>MSAPNSPNQYIPLGVRASSVPPQPQLPERSPVNTPQPANNSPEEPDIDNIDDGNDSNSNYANEEVMLEEAAEILGFRVAVRRYSQKDLLDATDSLLTFVYIYAFLIDKSLVNIAVRYVASITAMNSRTGFTISVALGIMVLTNVLNIVRHVSMGMSKHGFDSTGVIVDFIGCSSPHLLMVLVVDLFAMFVEFVRIFAYSPLHFSKAHTARFLALILAAERMEDIVDVFAEESSEGNGSEAASPDQTPEAAENDGDQVVLTN</sequence>
<reference evidence="1" key="1">
    <citation type="submission" date="2022-07" db="EMBL/GenBank/DDBJ databases">
        <title>Phylogenomic reconstructions and comparative analyses of Kickxellomycotina fungi.</title>
        <authorList>
            <person name="Reynolds N.K."/>
            <person name="Stajich J.E."/>
            <person name="Barry K."/>
            <person name="Grigoriev I.V."/>
            <person name="Crous P."/>
            <person name="Smith M.E."/>
        </authorList>
    </citation>
    <scope>NUCLEOTIDE SEQUENCE</scope>
    <source>
        <strain evidence="1">NRRL 5244</strain>
    </source>
</reference>
<evidence type="ECO:0000313" key="2">
    <source>
        <dbReference type="Proteomes" id="UP001150603"/>
    </source>
</evidence>
<accession>A0ACC1JH36</accession>
<name>A0ACC1JH36_9FUNG</name>
<evidence type="ECO:0000313" key="1">
    <source>
        <dbReference type="EMBL" id="KAJ1950941.1"/>
    </source>
</evidence>
<organism evidence="1 2">
    <name type="scientific">Linderina macrospora</name>
    <dbReference type="NCBI Taxonomy" id="4868"/>
    <lineage>
        <taxon>Eukaryota</taxon>
        <taxon>Fungi</taxon>
        <taxon>Fungi incertae sedis</taxon>
        <taxon>Zoopagomycota</taxon>
        <taxon>Kickxellomycotina</taxon>
        <taxon>Kickxellomycetes</taxon>
        <taxon>Kickxellales</taxon>
        <taxon>Kickxellaceae</taxon>
        <taxon>Linderina</taxon>
    </lineage>
</organism>
<proteinExistence type="predicted"/>
<dbReference type="Proteomes" id="UP001150603">
    <property type="component" value="Unassembled WGS sequence"/>
</dbReference>
<comment type="caution">
    <text evidence="1">The sequence shown here is derived from an EMBL/GenBank/DDBJ whole genome shotgun (WGS) entry which is preliminary data.</text>
</comment>
<keyword evidence="2" id="KW-1185">Reference proteome</keyword>
<protein>
    <submittedName>
        <fullName evidence="1">Uncharacterized protein</fullName>
    </submittedName>
</protein>